<evidence type="ECO:0000256" key="4">
    <source>
        <dbReference type="ARBA" id="ARBA00022833"/>
    </source>
</evidence>
<evidence type="ECO:0000256" key="2">
    <source>
        <dbReference type="ARBA" id="ARBA00022723"/>
    </source>
</evidence>
<feature type="binding site" evidence="7">
    <location>
        <position position="161"/>
    </location>
    <ligand>
        <name>Zn(2+)</name>
        <dbReference type="ChEBI" id="CHEBI:29105"/>
        <label>2</label>
    </ligand>
</feature>
<comment type="similarity">
    <text evidence="7">Belongs to the Cyclase 1 superfamily. KynB family.</text>
</comment>
<dbReference type="Pfam" id="PF04199">
    <property type="entry name" value="Cyclase"/>
    <property type="match status" value="1"/>
</dbReference>
<keyword evidence="3 7" id="KW-0378">Hydrolase</keyword>
<comment type="caution">
    <text evidence="8">The sequence shown here is derived from an EMBL/GenBank/DDBJ whole genome shotgun (WGS) entry which is preliminary data.</text>
</comment>
<dbReference type="PANTHER" id="PTHR31118">
    <property type="entry name" value="CYCLASE-LIKE PROTEIN 2"/>
    <property type="match status" value="1"/>
</dbReference>
<dbReference type="Proteomes" id="UP001354971">
    <property type="component" value="Unassembled WGS sequence"/>
</dbReference>
<dbReference type="RefSeq" id="WP_330197631.1">
    <property type="nucleotide sequence ID" value="NZ_JAZDRP010000001.1"/>
</dbReference>
<proteinExistence type="inferred from homology"/>
<keyword evidence="4 7" id="KW-0862">Zinc</keyword>
<evidence type="ECO:0000256" key="1">
    <source>
        <dbReference type="ARBA" id="ARBA00002204"/>
    </source>
</evidence>
<comment type="catalytic activity">
    <reaction evidence="6 7">
        <text>N-formyl-L-kynurenine + H2O = L-kynurenine + formate + H(+)</text>
        <dbReference type="Rhea" id="RHEA:13009"/>
        <dbReference type="ChEBI" id="CHEBI:15377"/>
        <dbReference type="ChEBI" id="CHEBI:15378"/>
        <dbReference type="ChEBI" id="CHEBI:15740"/>
        <dbReference type="ChEBI" id="CHEBI:57959"/>
        <dbReference type="ChEBI" id="CHEBI:58629"/>
        <dbReference type="EC" id="3.5.1.9"/>
    </reaction>
</comment>
<dbReference type="SUPFAM" id="SSF102198">
    <property type="entry name" value="Putative cyclase"/>
    <property type="match status" value="1"/>
</dbReference>
<feature type="active site" description="Proton donor/acceptor" evidence="7">
    <location>
        <position position="59"/>
    </location>
</feature>
<evidence type="ECO:0000256" key="3">
    <source>
        <dbReference type="ARBA" id="ARBA00022801"/>
    </source>
</evidence>
<feature type="binding site" evidence="7">
    <location>
        <position position="53"/>
    </location>
    <ligand>
        <name>Zn(2+)</name>
        <dbReference type="ChEBI" id="CHEBI:29105"/>
        <label>1</label>
    </ligand>
</feature>
<comment type="function">
    <text evidence="1 7">Catalyzes the hydrolysis of N-formyl-L-kynurenine to L-kynurenine, the second step in the kynurenine pathway of tryptophan degradation.</text>
</comment>
<evidence type="ECO:0000256" key="7">
    <source>
        <dbReference type="HAMAP-Rule" id="MF_01969"/>
    </source>
</evidence>
<keyword evidence="9" id="KW-1185">Reference proteome</keyword>
<evidence type="ECO:0000256" key="5">
    <source>
        <dbReference type="ARBA" id="ARBA00023079"/>
    </source>
</evidence>
<feature type="binding site" evidence="7">
    <location>
        <position position="173"/>
    </location>
    <ligand>
        <name>Zn(2+)</name>
        <dbReference type="ChEBI" id="CHEBI:29105"/>
        <label>2</label>
    </ligand>
</feature>
<feature type="binding site" evidence="7">
    <location>
        <position position="173"/>
    </location>
    <ligand>
        <name>Zn(2+)</name>
        <dbReference type="ChEBI" id="CHEBI:29105"/>
        <label>1</label>
    </ligand>
</feature>
<protein>
    <recommendedName>
        <fullName evidence="7">Kynurenine formamidase</fullName>
        <shortName evidence="7">KFA</shortName>
        <shortName evidence="7">KFase</shortName>
        <ecNumber evidence="7">3.5.1.9</ecNumber>
    </recommendedName>
    <alternativeName>
        <fullName evidence="7">Arylformamidase</fullName>
    </alternativeName>
    <alternativeName>
        <fullName evidence="7">N-formylkynurenine formamidase</fullName>
        <shortName evidence="7">FKF</shortName>
    </alternativeName>
</protein>
<sequence>MAGRVIDISQTLRPALPVWPGDTAFKLERTWHIEPGCPVNVSRLTLSTHSGAHADAPLHYDENGKTIDQVDPAIYVGRCFVFDVREARDAVRPEHFELSRAEGAERILFRTFESFPHDRWVSDYAAIAPETIDLLAASGAQLVGMDGPSLDPETSKTLDAHNAVRRAGMAILEGLVLDDIPQGHYELIAAPLKIEGADAAPVRALLREIG</sequence>
<dbReference type="NCBIfam" id="TIGR03035">
    <property type="entry name" value="trp_arylform"/>
    <property type="match status" value="1"/>
</dbReference>
<organism evidence="8 9">
    <name type="scientific">Hyphobacterium lacteum</name>
    <dbReference type="NCBI Taxonomy" id="3116575"/>
    <lineage>
        <taxon>Bacteria</taxon>
        <taxon>Pseudomonadati</taxon>
        <taxon>Pseudomonadota</taxon>
        <taxon>Alphaproteobacteria</taxon>
        <taxon>Maricaulales</taxon>
        <taxon>Maricaulaceae</taxon>
        <taxon>Hyphobacterium</taxon>
    </lineage>
</organism>
<dbReference type="InterPro" id="IPR017484">
    <property type="entry name" value="Kynurenine_formamidase_bac"/>
</dbReference>
<dbReference type="EC" id="3.5.1.9" evidence="7"/>
<gene>
    <name evidence="7 8" type="primary">kynB</name>
    <name evidence="8" type="ORF">V0U79_01200</name>
</gene>
<keyword evidence="2 7" id="KW-0479">Metal-binding</keyword>
<feature type="binding site" evidence="7">
    <location>
        <position position="19"/>
    </location>
    <ligand>
        <name>substrate</name>
    </ligand>
</feature>
<dbReference type="PANTHER" id="PTHR31118:SF32">
    <property type="entry name" value="KYNURENINE FORMAMIDASE"/>
    <property type="match status" value="1"/>
</dbReference>
<feature type="binding site" evidence="7">
    <location>
        <position position="49"/>
    </location>
    <ligand>
        <name>Zn(2+)</name>
        <dbReference type="ChEBI" id="CHEBI:29105"/>
        <label>1</label>
    </ligand>
</feature>
<name>A0ABU7LM59_9PROT</name>
<comment type="subunit">
    <text evidence="7">Homodimer.</text>
</comment>
<dbReference type="HAMAP" id="MF_01969">
    <property type="entry name" value="KynB"/>
    <property type="match status" value="1"/>
</dbReference>
<dbReference type="InterPro" id="IPR037175">
    <property type="entry name" value="KFase_sf"/>
</dbReference>
<keyword evidence="5 7" id="KW-0823">Tryptophan catabolism</keyword>
<dbReference type="GO" id="GO:0004061">
    <property type="term" value="F:arylformamidase activity"/>
    <property type="evidence" value="ECO:0007669"/>
    <property type="project" value="UniProtKB-EC"/>
</dbReference>
<dbReference type="InterPro" id="IPR007325">
    <property type="entry name" value="KFase/CYL"/>
</dbReference>
<feature type="binding site" evidence="7">
    <location>
        <position position="55"/>
    </location>
    <ligand>
        <name>Zn(2+)</name>
        <dbReference type="ChEBI" id="CHEBI:29105"/>
        <label>2</label>
    </ligand>
</feature>
<comment type="pathway">
    <text evidence="7">Amino-acid degradation; L-tryptophan degradation via kynurenine pathway; L-kynurenine from L-tryptophan: step 2/2.</text>
</comment>
<accession>A0ABU7LM59</accession>
<evidence type="ECO:0000313" key="9">
    <source>
        <dbReference type="Proteomes" id="UP001354971"/>
    </source>
</evidence>
<comment type="cofactor">
    <cofactor evidence="7">
        <name>Zn(2+)</name>
        <dbReference type="ChEBI" id="CHEBI:29105"/>
    </cofactor>
    <text evidence="7">Binds 2 zinc ions per subunit.</text>
</comment>
<reference evidence="8 9" key="1">
    <citation type="submission" date="2024-01" db="EMBL/GenBank/DDBJ databases">
        <title>Hyphobacterium bacterium isolated from marine sediment.</title>
        <authorList>
            <person name="Zhao S."/>
        </authorList>
    </citation>
    <scope>NUCLEOTIDE SEQUENCE [LARGE SCALE GENOMIC DNA]</scope>
    <source>
        <strain evidence="9">HN65</strain>
    </source>
</reference>
<dbReference type="Gene3D" id="3.50.30.50">
    <property type="entry name" value="Putative cyclase"/>
    <property type="match status" value="1"/>
</dbReference>
<evidence type="ECO:0000256" key="6">
    <source>
        <dbReference type="ARBA" id="ARBA00048496"/>
    </source>
</evidence>
<dbReference type="EMBL" id="JAZDRP010000001">
    <property type="protein sequence ID" value="MEE2524967.1"/>
    <property type="molecule type" value="Genomic_DNA"/>
</dbReference>
<feature type="binding site" evidence="7">
    <location>
        <position position="55"/>
    </location>
    <ligand>
        <name>Zn(2+)</name>
        <dbReference type="ChEBI" id="CHEBI:29105"/>
        <label>1</label>
    </ligand>
</feature>
<evidence type="ECO:0000313" key="8">
    <source>
        <dbReference type="EMBL" id="MEE2524967.1"/>
    </source>
</evidence>